<evidence type="ECO:0000256" key="1">
    <source>
        <dbReference type="SAM" id="SignalP"/>
    </source>
</evidence>
<name>A0AAN6EW46_EXODE</name>
<evidence type="ECO:0008006" key="4">
    <source>
        <dbReference type="Google" id="ProtNLM"/>
    </source>
</evidence>
<dbReference type="Proteomes" id="UP001161757">
    <property type="component" value="Unassembled WGS sequence"/>
</dbReference>
<dbReference type="EMBL" id="JAJGCB010000008">
    <property type="protein sequence ID" value="KAJ8991376.1"/>
    <property type="molecule type" value="Genomic_DNA"/>
</dbReference>
<reference evidence="2" key="1">
    <citation type="submission" date="2023-01" db="EMBL/GenBank/DDBJ databases">
        <title>Exophiala dermititidis isolated from Cystic Fibrosis Patient.</title>
        <authorList>
            <person name="Kurbessoian T."/>
            <person name="Crocker A."/>
            <person name="Murante D."/>
            <person name="Hogan D.A."/>
            <person name="Stajich J.E."/>
        </authorList>
    </citation>
    <scope>NUCLEOTIDE SEQUENCE</scope>
    <source>
        <strain evidence="2">Ex8</strain>
    </source>
</reference>
<dbReference type="PANTHER" id="PTHR35567:SF1">
    <property type="entry name" value="CONSERVED FUNGAL PROTEIN (AFU_ORTHOLOGUE AFUA_1G14230)"/>
    <property type="match status" value="1"/>
</dbReference>
<evidence type="ECO:0000313" key="3">
    <source>
        <dbReference type="Proteomes" id="UP001161757"/>
    </source>
</evidence>
<evidence type="ECO:0000313" key="2">
    <source>
        <dbReference type="EMBL" id="KAJ8991376.1"/>
    </source>
</evidence>
<dbReference type="InterPro" id="IPR021706">
    <property type="entry name" value="DUF2990"/>
</dbReference>
<comment type="caution">
    <text evidence="2">The sequence shown here is derived from an EMBL/GenBank/DDBJ whole genome shotgun (WGS) entry which is preliminary data.</text>
</comment>
<feature type="chain" id="PRO_5043014897" description="Malate dehydrogenase" evidence="1">
    <location>
        <begin position="18"/>
        <end position="256"/>
    </location>
</feature>
<dbReference type="PANTHER" id="PTHR35567">
    <property type="entry name" value="MALATE DEHYDROGENASE (AFU_ORTHOLOGUE AFUA_2G13800)"/>
    <property type="match status" value="1"/>
</dbReference>
<dbReference type="Pfam" id="PF11937">
    <property type="entry name" value="DUF3455"/>
    <property type="match status" value="1"/>
</dbReference>
<dbReference type="Pfam" id="PF11693">
    <property type="entry name" value="DUF2990"/>
    <property type="match status" value="1"/>
</dbReference>
<feature type="signal peptide" evidence="1">
    <location>
        <begin position="1"/>
        <end position="17"/>
    </location>
</feature>
<sequence>MRHAAWLLASLATTVLAAPTPTKRDAATSTTWTPTLAGYFDTVYKYIEEVKRSNGSGPTCDLSKAKMPTGTAPLPSPDGLTLAHVAVGRGVQNYTCANSTATPAAVGAVASFFNASCVAADYPDLLELMPGVALEFPVPTGNSLLEPSALGLSSHHFFSNTTTPVFAFDVPTGPQLGTVTGQKVHDCPAPVNAVVGPNGKGNGAVAWLHITARSTTIGNIKAVYRLSTAGGSPPATCAGQPAAFSQDYSAIYWFWE</sequence>
<gene>
    <name evidence="2" type="ORF">HRR80_004717</name>
</gene>
<protein>
    <recommendedName>
        <fullName evidence="4">Malate dehydrogenase</fullName>
    </recommendedName>
</protein>
<organism evidence="2 3">
    <name type="scientific">Exophiala dermatitidis</name>
    <name type="common">Black yeast-like fungus</name>
    <name type="synonym">Wangiella dermatitidis</name>
    <dbReference type="NCBI Taxonomy" id="5970"/>
    <lineage>
        <taxon>Eukaryota</taxon>
        <taxon>Fungi</taxon>
        <taxon>Dikarya</taxon>
        <taxon>Ascomycota</taxon>
        <taxon>Pezizomycotina</taxon>
        <taxon>Eurotiomycetes</taxon>
        <taxon>Chaetothyriomycetidae</taxon>
        <taxon>Chaetothyriales</taxon>
        <taxon>Herpotrichiellaceae</taxon>
        <taxon>Exophiala</taxon>
    </lineage>
</organism>
<dbReference type="InterPro" id="IPR021851">
    <property type="entry name" value="DUF3455"/>
</dbReference>
<accession>A0AAN6EW46</accession>
<proteinExistence type="predicted"/>
<dbReference type="AlphaFoldDB" id="A0AAN6EW46"/>
<keyword evidence="1" id="KW-0732">Signal</keyword>